<dbReference type="EMBL" id="BAUT01000100">
    <property type="protein sequence ID" value="GAE28370.1"/>
    <property type="molecule type" value="Genomic_DNA"/>
</dbReference>
<protein>
    <recommendedName>
        <fullName evidence="1">Treble clef zinc finger domain-containing protein</fullName>
    </recommendedName>
</protein>
<feature type="domain" description="Treble clef zinc finger" evidence="1">
    <location>
        <begin position="360"/>
        <end position="417"/>
    </location>
</feature>
<dbReference type="PANTHER" id="PTHR37317:SF1">
    <property type="entry name" value="ZINC-RIBBON DOMAIN-CONTAINING PROTEIN-RELATED"/>
    <property type="match status" value="1"/>
</dbReference>
<dbReference type="AlphaFoldDB" id="W4Q8Q8"/>
<feature type="domain" description="Treble clef zinc finger" evidence="1">
    <location>
        <begin position="502"/>
        <end position="554"/>
    </location>
</feature>
<name>W4Q8Q8_9BACI</name>
<dbReference type="STRING" id="1236970.JCM9140_4590"/>
<evidence type="ECO:0000313" key="3">
    <source>
        <dbReference type="Proteomes" id="UP000018890"/>
    </source>
</evidence>
<keyword evidence="3" id="KW-1185">Reference proteome</keyword>
<feature type="domain" description="Treble clef zinc finger" evidence="1">
    <location>
        <begin position="153"/>
        <end position="207"/>
    </location>
</feature>
<proteinExistence type="predicted"/>
<evidence type="ECO:0000259" key="1">
    <source>
        <dbReference type="Pfam" id="PF14311"/>
    </source>
</evidence>
<gene>
    <name evidence="2" type="ORF">JCM9140_4590</name>
</gene>
<sequence length="917" mass="108439">MSGNKKGLDITHKELTKEWNHNKNTHISPNDVTYGSHRKVWWVCKNEHEWESTVKNRAMQKSGCPICKKRKTKVIDHEERNKRLALEWHPTKNNDKAFSDFKPFSNKKTWWKCAKGHEWEAVLGSRSKGADCPYCSNLRVCEDNCLSTVNPKLATEWHNKKNESLTPYDVMEKSMKVVWWLCKEGHEWEGSIHNRNKGAGCPYCSKRLPTKETSIVTTNPELMEQWDYVKNQHLDPYQLRSTSHKKAWWKCEKGHNWEAKIIHVCNGQRCLECHSSHVNQENQLDLIYPELVKEWDYEKNLKDPNYYSYGMTDTVWWKCEQGHEWKTRIANRTIKNTKCPTCSKLDVEHSKALASRLPELVKEWHVQKNGELTPENMSYSSNQSVWWKCQNGHEWEATLTSRHKNNKPISCPYCTRKRPSEEYNFAILHPNLLQTWNYERNLDLNPYQLLPHSHKNVWWKCEKAHEWTSTIDNRVRGNGCPYCGGLLATKERNLAILFPDVLEEWDHNKNKGMNPEEIMPFSDRKVWWKCEKKHEWETSIANRTTGKGCPKCSSDSRTSFPEQVIFHCFKQVFADTQNRYHLKGDQGNGYEYDVFIPSLRLAIEYDGLFYHSKKSQVIRDEKKNRYAKDNHFTLIRVRNTGLPAINMHGFSYIEHSYPDLNSLKDCILFLADYILSTYDLMTEERRNLEKIRLMDIEKERTTILTSYKQYKKQSSVAYLYPDLEDEWHPTKNGELKLDVFTKGSHFRAWWKCRKGHEWEAAIYQRVDGRGCPYCSNKKVCEDNSLQMLYPQIAEEWHPSKNEELQLQEFTFSSTKKVWWKCKKGHEWETRIHLRTKRGFGCPYCSNQKVSIENSIVYTHPSLAKEFHPTNNGELGPETITYGMGKKLWWRCVNGHEWLASPNMRTHFNLNCQLCKEK</sequence>
<reference evidence="2" key="1">
    <citation type="journal article" date="2014" name="Genome Announc.">
        <title>Draft Genome Sequences of Three Alkaliphilic Bacillus Strains, Bacillus wakoensis JCM 9140T, Bacillus akibai JCM 9157T, and Bacillus hemicellulosilyticus JCM 9152T.</title>
        <authorList>
            <person name="Yuki M."/>
            <person name="Oshima K."/>
            <person name="Suda W."/>
            <person name="Oshida Y."/>
            <person name="Kitamura K."/>
            <person name="Iida T."/>
            <person name="Hattori M."/>
            <person name="Ohkuma M."/>
        </authorList>
    </citation>
    <scope>NUCLEOTIDE SEQUENCE [LARGE SCALE GENOMIC DNA]</scope>
    <source>
        <strain evidence="2">JCM 9140</strain>
    </source>
</reference>
<dbReference type="PANTHER" id="PTHR37317">
    <property type="entry name" value="BLR8090 PROTEIN"/>
    <property type="match status" value="1"/>
</dbReference>
<feature type="domain" description="Treble clef zinc finger" evidence="1">
    <location>
        <begin position="222"/>
        <end position="275"/>
    </location>
</feature>
<dbReference type="InterPro" id="IPR025487">
    <property type="entry name" value="DUF4379"/>
</dbReference>
<comment type="caution">
    <text evidence="2">The sequence shown here is derived from an EMBL/GenBank/DDBJ whole genome shotgun (WGS) entry which is preliminary data.</text>
</comment>
<dbReference type="Proteomes" id="UP000018890">
    <property type="component" value="Unassembled WGS sequence"/>
</dbReference>
<feature type="domain" description="Treble clef zinc finger" evidence="1">
    <location>
        <begin position="725"/>
        <end position="777"/>
    </location>
</feature>
<feature type="domain" description="Treble clef zinc finger" evidence="1">
    <location>
        <begin position="84"/>
        <end position="137"/>
    </location>
</feature>
<accession>W4Q8Q8</accession>
<feature type="domain" description="Treble clef zinc finger" evidence="1">
    <location>
        <begin position="792"/>
        <end position="846"/>
    </location>
</feature>
<organism evidence="2 3">
    <name type="scientific">Halalkalibacter wakoensis JCM 9140</name>
    <dbReference type="NCBI Taxonomy" id="1236970"/>
    <lineage>
        <taxon>Bacteria</taxon>
        <taxon>Bacillati</taxon>
        <taxon>Bacillota</taxon>
        <taxon>Bacilli</taxon>
        <taxon>Bacillales</taxon>
        <taxon>Bacillaceae</taxon>
        <taxon>Halalkalibacter</taxon>
    </lineage>
</organism>
<feature type="domain" description="Treble clef zinc finger" evidence="1">
    <location>
        <begin position="15"/>
        <end position="70"/>
    </location>
</feature>
<evidence type="ECO:0000313" key="2">
    <source>
        <dbReference type="EMBL" id="GAE28370.1"/>
    </source>
</evidence>
<feature type="domain" description="Treble clef zinc finger" evidence="1">
    <location>
        <begin position="291"/>
        <end position="344"/>
    </location>
</feature>
<feature type="domain" description="Treble clef zinc finger" evidence="1">
    <location>
        <begin position="862"/>
        <end position="917"/>
    </location>
</feature>
<dbReference type="RefSeq" id="WP_052002436.1">
    <property type="nucleotide sequence ID" value="NZ_BAUT01000100.1"/>
</dbReference>
<dbReference type="Gene3D" id="3.40.960.10">
    <property type="entry name" value="VSR Endonuclease"/>
    <property type="match status" value="1"/>
</dbReference>
<feature type="domain" description="Treble clef zinc finger" evidence="1">
    <location>
        <begin position="432"/>
        <end position="485"/>
    </location>
</feature>
<dbReference type="Pfam" id="PF14311">
    <property type="entry name" value="DUF4379"/>
    <property type="match status" value="11"/>
</dbReference>